<dbReference type="Pfam" id="PF07238">
    <property type="entry name" value="PilZ"/>
    <property type="match status" value="1"/>
</dbReference>
<protein>
    <recommendedName>
        <fullName evidence="1">PilZ domain-containing protein</fullName>
    </recommendedName>
</protein>
<evidence type="ECO:0000313" key="2">
    <source>
        <dbReference type="EMBL" id="SPP66823.1"/>
    </source>
</evidence>
<feature type="domain" description="PilZ" evidence="1">
    <location>
        <begin position="15"/>
        <end position="118"/>
    </location>
</feature>
<organism evidence="2 3">
    <name type="scientific">Nitrospira lenta</name>
    <dbReference type="NCBI Taxonomy" id="1436998"/>
    <lineage>
        <taxon>Bacteria</taxon>
        <taxon>Pseudomonadati</taxon>
        <taxon>Nitrospirota</taxon>
        <taxon>Nitrospiria</taxon>
        <taxon>Nitrospirales</taxon>
        <taxon>Nitrospiraceae</taxon>
        <taxon>Nitrospira</taxon>
    </lineage>
</organism>
<dbReference type="InterPro" id="IPR009875">
    <property type="entry name" value="PilZ_domain"/>
</dbReference>
<dbReference type="Proteomes" id="UP000248168">
    <property type="component" value="Unassembled WGS sequence"/>
</dbReference>
<dbReference type="OrthoDB" id="9789438at2"/>
<dbReference type="RefSeq" id="WP_121990939.1">
    <property type="nucleotide sequence ID" value="NZ_OUNR01000022.1"/>
</dbReference>
<evidence type="ECO:0000259" key="1">
    <source>
        <dbReference type="Pfam" id="PF07238"/>
    </source>
</evidence>
<dbReference type="EMBL" id="OUNR01000022">
    <property type="protein sequence ID" value="SPP66823.1"/>
    <property type="molecule type" value="Genomic_DNA"/>
</dbReference>
<sequence>MSASTSRASMLNKFRRHPRVRIPTPIACELAWHDEQRWFGKSVHGPGVVYDLSLRGMRVSTEAPIKPGDQVSLLIRLPRQAAPAEIAVATVRWAKDQIYGLAFQRLSSTSHGRLRRYMTVFSKGIR</sequence>
<dbReference type="GO" id="GO:0035438">
    <property type="term" value="F:cyclic-di-GMP binding"/>
    <property type="evidence" value="ECO:0007669"/>
    <property type="project" value="InterPro"/>
</dbReference>
<gene>
    <name evidence="2" type="ORF">NITLEN_90078</name>
</gene>
<dbReference type="Gene3D" id="2.40.10.220">
    <property type="entry name" value="predicted glycosyltransferase like domains"/>
    <property type="match status" value="1"/>
</dbReference>
<name>A0A330LCN6_9BACT</name>
<dbReference type="AlphaFoldDB" id="A0A330LCN6"/>
<dbReference type="InParanoid" id="A0A330LCN6"/>
<proteinExistence type="predicted"/>
<dbReference type="SUPFAM" id="SSF141371">
    <property type="entry name" value="PilZ domain-like"/>
    <property type="match status" value="1"/>
</dbReference>
<accession>A0A330LCN6</accession>
<evidence type="ECO:0000313" key="3">
    <source>
        <dbReference type="Proteomes" id="UP000248168"/>
    </source>
</evidence>
<keyword evidence="3" id="KW-1185">Reference proteome</keyword>
<reference evidence="3" key="1">
    <citation type="submission" date="2018-04" db="EMBL/GenBank/DDBJ databases">
        <authorList>
            <person name="Lucker S."/>
            <person name="Sakoula D."/>
        </authorList>
    </citation>
    <scope>NUCLEOTIDE SEQUENCE [LARGE SCALE GENOMIC DNA]</scope>
</reference>